<dbReference type="SUPFAM" id="SSF55729">
    <property type="entry name" value="Acyl-CoA N-acyltransferases (Nat)"/>
    <property type="match status" value="1"/>
</dbReference>
<dbReference type="Gene3D" id="3.40.630.30">
    <property type="match status" value="1"/>
</dbReference>
<dbReference type="InterPro" id="IPR039143">
    <property type="entry name" value="GNPNAT1-like"/>
</dbReference>
<dbReference type="InterPro" id="IPR000182">
    <property type="entry name" value="GNAT_dom"/>
</dbReference>
<evidence type="ECO:0000313" key="2">
    <source>
        <dbReference type="EMBL" id="QDV27263.1"/>
    </source>
</evidence>
<dbReference type="PANTHER" id="PTHR13355:SF11">
    <property type="entry name" value="GLUCOSAMINE 6-PHOSPHATE N-ACETYLTRANSFERASE"/>
    <property type="match status" value="1"/>
</dbReference>
<gene>
    <name evidence="2" type="primary">yjcF</name>
    <name evidence="2" type="ORF">Q31a_56510</name>
</gene>
<keyword evidence="2" id="KW-0012">Acyltransferase</keyword>
<protein>
    <submittedName>
        <fullName evidence="2">Putative N-acetyltransferase YjcF</fullName>
        <ecNumber evidence="2">2.3.1.-</ecNumber>
    </submittedName>
</protein>
<dbReference type="InterPro" id="IPR016181">
    <property type="entry name" value="Acyl_CoA_acyltransferase"/>
</dbReference>
<organism evidence="2 3">
    <name type="scientific">Aureliella helgolandensis</name>
    <dbReference type="NCBI Taxonomy" id="2527968"/>
    <lineage>
        <taxon>Bacteria</taxon>
        <taxon>Pseudomonadati</taxon>
        <taxon>Planctomycetota</taxon>
        <taxon>Planctomycetia</taxon>
        <taxon>Pirellulales</taxon>
        <taxon>Pirellulaceae</taxon>
        <taxon>Aureliella</taxon>
    </lineage>
</organism>
<keyword evidence="2" id="KW-0808">Transferase</keyword>
<evidence type="ECO:0000313" key="3">
    <source>
        <dbReference type="Proteomes" id="UP000318017"/>
    </source>
</evidence>
<dbReference type="PROSITE" id="PS51186">
    <property type="entry name" value="GNAT"/>
    <property type="match status" value="1"/>
</dbReference>
<dbReference type="CDD" id="cd04301">
    <property type="entry name" value="NAT_SF"/>
    <property type="match status" value="1"/>
</dbReference>
<reference evidence="2 3" key="1">
    <citation type="submission" date="2019-02" db="EMBL/GenBank/DDBJ databases">
        <title>Deep-cultivation of Planctomycetes and their phenomic and genomic characterization uncovers novel biology.</title>
        <authorList>
            <person name="Wiegand S."/>
            <person name="Jogler M."/>
            <person name="Boedeker C."/>
            <person name="Pinto D."/>
            <person name="Vollmers J."/>
            <person name="Rivas-Marin E."/>
            <person name="Kohn T."/>
            <person name="Peeters S.H."/>
            <person name="Heuer A."/>
            <person name="Rast P."/>
            <person name="Oberbeckmann S."/>
            <person name="Bunk B."/>
            <person name="Jeske O."/>
            <person name="Meyerdierks A."/>
            <person name="Storesund J.E."/>
            <person name="Kallscheuer N."/>
            <person name="Luecker S."/>
            <person name="Lage O.M."/>
            <person name="Pohl T."/>
            <person name="Merkel B.J."/>
            <person name="Hornburger P."/>
            <person name="Mueller R.-W."/>
            <person name="Bruemmer F."/>
            <person name="Labrenz M."/>
            <person name="Spormann A.M."/>
            <person name="Op den Camp H."/>
            <person name="Overmann J."/>
            <person name="Amann R."/>
            <person name="Jetten M.S.M."/>
            <person name="Mascher T."/>
            <person name="Medema M.H."/>
            <person name="Devos D.P."/>
            <person name="Kaster A.-K."/>
            <person name="Ovreas L."/>
            <person name="Rohde M."/>
            <person name="Galperin M.Y."/>
            <person name="Jogler C."/>
        </authorList>
    </citation>
    <scope>NUCLEOTIDE SEQUENCE [LARGE SCALE GENOMIC DNA]</scope>
    <source>
        <strain evidence="2 3">Q31a</strain>
    </source>
</reference>
<dbReference type="RefSeq" id="WP_197355704.1">
    <property type="nucleotide sequence ID" value="NZ_CP036298.1"/>
</dbReference>
<feature type="domain" description="N-acetyltransferase" evidence="1">
    <location>
        <begin position="6"/>
        <end position="141"/>
    </location>
</feature>
<dbReference type="EC" id="2.3.1.-" evidence="2"/>
<evidence type="ECO:0000259" key="1">
    <source>
        <dbReference type="PROSITE" id="PS51186"/>
    </source>
</evidence>
<dbReference type="GO" id="GO:0004343">
    <property type="term" value="F:glucosamine 6-phosphate N-acetyltransferase activity"/>
    <property type="evidence" value="ECO:0007669"/>
    <property type="project" value="TreeGrafter"/>
</dbReference>
<dbReference type="KEGG" id="ahel:Q31a_56510"/>
<sequence>MYTRCDRYENLANDLHRVRDAVFLIEQGVSAEKERDLFDQDCMHAVAYSEPEFPVATGRIDLQQLGKVGRVAVLKSHRRRGYGTLIMRALEQAARDAQLSHIWFHAQASAVPFYQSLGYQVSGTEFMEAGMEHVRMEKSITD</sequence>
<dbReference type="AlphaFoldDB" id="A0A518GFA6"/>
<dbReference type="EMBL" id="CP036298">
    <property type="protein sequence ID" value="QDV27263.1"/>
    <property type="molecule type" value="Genomic_DNA"/>
</dbReference>
<accession>A0A518GFA6</accession>
<proteinExistence type="predicted"/>
<keyword evidence="3" id="KW-1185">Reference proteome</keyword>
<dbReference type="Proteomes" id="UP000318017">
    <property type="component" value="Chromosome"/>
</dbReference>
<dbReference type="Pfam" id="PF13673">
    <property type="entry name" value="Acetyltransf_10"/>
    <property type="match status" value="1"/>
</dbReference>
<name>A0A518GFA6_9BACT</name>
<dbReference type="PANTHER" id="PTHR13355">
    <property type="entry name" value="GLUCOSAMINE 6-PHOSPHATE N-ACETYLTRANSFERASE"/>
    <property type="match status" value="1"/>
</dbReference>